<comment type="caution">
    <text evidence="3">The sequence shown here is derived from an EMBL/GenBank/DDBJ whole genome shotgun (WGS) entry which is preliminary data.</text>
</comment>
<dbReference type="InterPro" id="IPR012338">
    <property type="entry name" value="Beta-lactam/transpept-like"/>
</dbReference>
<accession>A0A5C6FXF6</accession>
<name>A0A5C6FXF6_9PLAN</name>
<feature type="chain" id="PRO_5022744788" evidence="1">
    <location>
        <begin position="19"/>
        <end position="372"/>
    </location>
</feature>
<feature type="signal peptide" evidence="1">
    <location>
        <begin position="1"/>
        <end position="18"/>
    </location>
</feature>
<dbReference type="InterPro" id="IPR050789">
    <property type="entry name" value="Diverse_Enzym_Activities"/>
</dbReference>
<feature type="domain" description="Beta-lactamase-related" evidence="2">
    <location>
        <begin position="32"/>
        <end position="357"/>
    </location>
</feature>
<evidence type="ECO:0000313" key="4">
    <source>
        <dbReference type="Proteomes" id="UP000316476"/>
    </source>
</evidence>
<sequence precursor="true">MSKASLLLMILLAGGVRAESHGGASSQETIASFLRQEVAAGHVVGAQVLVGGVGSGNERSVNIGTLGPTDQRSVSDDTVFCIASCSKPVAAAAVFSLLDHQVLSLSTPASQWIPAYGSPVTADGINVRSPTLRELLAHRGGIYSQKNRLTKIQLRAIRDFRLSLEESVQMIAKQPLSSPPGTKYAYSGAGYILVGMMAEKASGQAFESVLRKRVCEPLGMASTTYFPVALGLEEIAMGGKSQLVPPHTLGQRHRLPLVGGSLYTTANDLGKFARMVLGQGRLAEEQVMSEVSWQRFVSPAFQTQSYGYGWMLAKQGNRVVTVSHGGSLPPYQAAIRIDLQREQYRIVLWTLAKPGNAQMTSRIRKRIAELMK</sequence>
<evidence type="ECO:0000313" key="3">
    <source>
        <dbReference type="EMBL" id="TWU66020.1"/>
    </source>
</evidence>
<dbReference type="EMBL" id="SJPZ01000001">
    <property type="protein sequence ID" value="TWU66020.1"/>
    <property type="molecule type" value="Genomic_DNA"/>
</dbReference>
<reference evidence="3 4" key="1">
    <citation type="submission" date="2019-02" db="EMBL/GenBank/DDBJ databases">
        <title>Deep-cultivation of Planctomycetes and their phenomic and genomic characterization uncovers novel biology.</title>
        <authorList>
            <person name="Wiegand S."/>
            <person name="Jogler M."/>
            <person name="Boedeker C."/>
            <person name="Pinto D."/>
            <person name="Vollmers J."/>
            <person name="Rivas-Marin E."/>
            <person name="Kohn T."/>
            <person name="Peeters S.H."/>
            <person name="Heuer A."/>
            <person name="Rast P."/>
            <person name="Oberbeckmann S."/>
            <person name="Bunk B."/>
            <person name="Jeske O."/>
            <person name="Meyerdierks A."/>
            <person name="Storesund J.E."/>
            <person name="Kallscheuer N."/>
            <person name="Luecker S."/>
            <person name="Lage O.M."/>
            <person name="Pohl T."/>
            <person name="Merkel B.J."/>
            <person name="Hornburger P."/>
            <person name="Mueller R.-W."/>
            <person name="Bruemmer F."/>
            <person name="Labrenz M."/>
            <person name="Spormann A.M."/>
            <person name="Op Den Camp H."/>
            <person name="Overmann J."/>
            <person name="Amann R."/>
            <person name="Jetten M.S.M."/>
            <person name="Mascher T."/>
            <person name="Medema M.H."/>
            <person name="Devos D.P."/>
            <person name="Kaster A.-K."/>
            <person name="Ovreas L."/>
            <person name="Rohde M."/>
            <person name="Galperin M.Y."/>
            <person name="Jogler C."/>
        </authorList>
    </citation>
    <scope>NUCLEOTIDE SEQUENCE [LARGE SCALE GENOMIC DNA]</scope>
    <source>
        <strain evidence="3 4">V7</strain>
    </source>
</reference>
<dbReference type="Proteomes" id="UP000316476">
    <property type="component" value="Unassembled WGS sequence"/>
</dbReference>
<dbReference type="PANTHER" id="PTHR43283">
    <property type="entry name" value="BETA-LACTAMASE-RELATED"/>
    <property type="match status" value="1"/>
</dbReference>
<dbReference type="Pfam" id="PF00144">
    <property type="entry name" value="Beta-lactamase"/>
    <property type="match status" value="1"/>
</dbReference>
<dbReference type="Gene3D" id="3.40.710.10">
    <property type="entry name" value="DD-peptidase/beta-lactamase superfamily"/>
    <property type="match status" value="1"/>
</dbReference>
<evidence type="ECO:0000256" key="1">
    <source>
        <dbReference type="SAM" id="SignalP"/>
    </source>
</evidence>
<dbReference type="RefSeq" id="WP_197136421.1">
    <property type="nucleotide sequence ID" value="NZ_SJPZ01000001.1"/>
</dbReference>
<proteinExistence type="predicted"/>
<dbReference type="InterPro" id="IPR001466">
    <property type="entry name" value="Beta-lactam-related"/>
</dbReference>
<evidence type="ECO:0000259" key="2">
    <source>
        <dbReference type="Pfam" id="PF00144"/>
    </source>
</evidence>
<keyword evidence="1" id="KW-0732">Signal</keyword>
<gene>
    <name evidence="3" type="primary">pbpE_1</name>
    <name evidence="3" type="ORF">V7x_15770</name>
</gene>
<dbReference type="SUPFAM" id="SSF56601">
    <property type="entry name" value="beta-lactamase/transpeptidase-like"/>
    <property type="match status" value="1"/>
</dbReference>
<organism evidence="3 4">
    <name type="scientific">Crateriforma conspicua</name>
    <dbReference type="NCBI Taxonomy" id="2527996"/>
    <lineage>
        <taxon>Bacteria</taxon>
        <taxon>Pseudomonadati</taxon>
        <taxon>Planctomycetota</taxon>
        <taxon>Planctomycetia</taxon>
        <taxon>Planctomycetales</taxon>
        <taxon>Planctomycetaceae</taxon>
        <taxon>Crateriforma</taxon>
    </lineage>
</organism>
<dbReference type="AlphaFoldDB" id="A0A5C6FXF6"/>
<protein>
    <submittedName>
        <fullName evidence="3">Penicillin-binding protein 4</fullName>
    </submittedName>
</protein>